<name>A0A5U3S189_SALET</name>
<dbReference type="EMBL" id="AAGMSH010000106">
    <property type="protein sequence ID" value="EBP6617682.1"/>
    <property type="molecule type" value="Genomic_DNA"/>
</dbReference>
<proteinExistence type="predicted"/>
<evidence type="ECO:0008006" key="2">
    <source>
        <dbReference type="Google" id="ProtNLM"/>
    </source>
</evidence>
<protein>
    <recommendedName>
        <fullName evidence="2">HEAT repeat domain-containing protein</fullName>
    </recommendedName>
</protein>
<sequence length="95" mass="10579">MKNEKLELIKNIVSTEVVSDDMTIAIMEAMSKLGGQEALDLLIQFYNKSSKSEDIRISAIKSIGELPLPHKQELTKRSGASFGRLAFSALRLKKK</sequence>
<reference evidence="1" key="1">
    <citation type="submission" date="2018-07" db="EMBL/GenBank/DDBJ databases">
        <authorList>
            <consortium name="GenomeTrakr network: Whole genome sequencing for foodborne pathogen traceback"/>
        </authorList>
    </citation>
    <scope>NUCLEOTIDE SEQUENCE</scope>
    <source>
        <strain evidence="1">ADRDL-NGUA-38</strain>
    </source>
</reference>
<evidence type="ECO:0000313" key="1">
    <source>
        <dbReference type="EMBL" id="EBP6617682.1"/>
    </source>
</evidence>
<comment type="caution">
    <text evidence="1">The sequence shown here is derived from an EMBL/GenBank/DDBJ whole genome shotgun (WGS) entry which is preliminary data.</text>
</comment>
<accession>A0A5U3S189</accession>
<gene>
    <name evidence="1" type="ORF">AGQ41_23010</name>
</gene>
<organism evidence="1">
    <name type="scientific">Salmonella enterica I</name>
    <dbReference type="NCBI Taxonomy" id="59201"/>
    <lineage>
        <taxon>Bacteria</taxon>
        <taxon>Pseudomonadati</taxon>
        <taxon>Pseudomonadota</taxon>
        <taxon>Gammaproteobacteria</taxon>
        <taxon>Enterobacterales</taxon>
        <taxon>Enterobacteriaceae</taxon>
        <taxon>Salmonella</taxon>
    </lineage>
</organism>
<dbReference type="AlphaFoldDB" id="A0A5U3S189"/>